<dbReference type="GO" id="GO:0005975">
    <property type="term" value="P:carbohydrate metabolic process"/>
    <property type="evidence" value="ECO:0007669"/>
    <property type="project" value="InterPro"/>
</dbReference>
<comment type="function">
    <text evidence="13">Catalyzes the reduction of the glycolytic intermediate dihydroxyacetone phosphate (DHAP) to sn-glycerol 3-phosphate (G3P), the key precursor for phospholipid synthesis.</text>
</comment>
<evidence type="ECO:0000256" key="14">
    <source>
        <dbReference type="PIRSR" id="PIRSR000114-1"/>
    </source>
</evidence>
<evidence type="ECO:0000256" key="9">
    <source>
        <dbReference type="ARBA" id="ARBA00052716"/>
    </source>
</evidence>
<feature type="binding site" evidence="16">
    <location>
        <position position="143"/>
    </location>
    <ligand>
        <name>NAD(+)</name>
        <dbReference type="ChEBI" id="CHEBI:57540"/>
    </ligand>
</feature>
<dbReference type="SUPFAM" id="SSF48179">
    <property type="entry name" value="6-phosphogluconate dehydrogenase C-terminal domain-like"/>
    <property type="match status" value="1"/>
</dbReference>
<evidence type="ECO:0000256" key="8">
    <source>
        <dbReference type="ARBA" id="ARBA00023264"/>
    </source>
</evidence>
<feature type="binding site" evidence="16">
    <location>
        <begin position="13"/>
        <end position="18"/>
    </location>
    <ligand>
        <name>NAD(+)</name>
        <dbReference type="ChEBI" id="CHEBI:57540"/>
    </ligand>
</feature>
<feature type="domain" description="Glycerol-3-phosphate dehydrogenase NAD-dependent N-terminal" evidence="18">
    <location>
        <begin position="9"/>
        <end position="163"/>
    </location>
</feature>
<dbReference type="PIRSF" id="PIRSF000114">
    <property type="entry name" value="Glycerol-3-P_dh"/>
    <property type="match status" value="1"/>
</dbReference>
<evidence type="ECO:0000259" key="19">
    <source>
        <dbReference type="Pfam" id="PF07479"/>
    </source>
</evidence>
<feature type="binding site" evidence="13">
    <location>
        <position position="16"/>
    </location>
    <ligand>
        <name>NADPH</name>
        <dbReference type="ChEBI" id="CHEBI:57783"/>
    </ligand>
</feature>
<dbReference type="InterPro" id="IPR006168">
    <property type="entry name" value="G3P_DH_NAD-dep"/>
</dbReference>
<evidence type="ECO:0000256" key="4">
    <source>
        <dbReference type="ARBA" id="ARBA00023002"/>
    </source>
</evidence>
<evidence type="ECO:0000256" key="1">
    <source>
        <dbReference type="ARBA" id="ARBA00011009"/>
    </source>
</evidence>
<dbReference type="InterPro" id="IPR013328">
    <property type="entry name" value="6PGD_dom2"/>
</dbReference>
<feature type="binding site" evidence="13">
    <location>
        <position position="247"/>
    </location>
    <ligand>
        <name>sn-glycerol 3-phosphate</name>
        <dbReference type="ChEBI" id="CHEBI:57597"/>
    </ligand>
</feature>
<feature type="binding site" evidence="13">
    <location>
        <position position="282"/>
    </location>
    <ligand>
        <name>NADPH</name>
        <dbReference type="ChEBI" id="CHEBI:57783"/>
    </ligand>
</feature>
<evidence type="ECO:0000256" key="10">
    <source>
        <dbReference type="ARBA" id="ARBA00066687"/>
    </source>
</evidence>
<dbReference type="FunFam" id="1.10.1040.10:FF:000001">
    <property type="entry name" value="Glycerol-3-phosphate dehydrogenase [NAD(P)+]"/>
    <property type="match status" value="1"/>
</dbReference>
<evidence type="ECO:0000256" key="12">
    <source>
        <dbReference type="ARBA" id="ARBA00080511"/>
    </source>
</evidence>
<feature type="active site" description="Proton acceptor" evidence="13 14">
    <location>
        <position position="194"/>
    </location>
</feature>
<keyword evidence="7 13" id="KW-0594">Phospholipid biosynthesis</keyword>
<feature type="binding site" evidence="13">
    <location>
        <position position="139"/>
    </location>
    <ligand>
        <name>sn-glycerol 3-phosphate</name>
        <dbReference type="ChEBI" id="CHEBI:57597"/>
    </ligand>
</feature>
<protein>
    <recommendedName>
        <fullName evidence="11 13">Glycerol-3-phosphate dehydrogenase [NAD(P)+]</fullName>
        <ecNumber evidence="10 13">1.1.1.94</ecNumber>
    </recommendedName>
    <alternativeName>
        <fullName evidence="13">NAD(P)(+)-dependent glycerol-3-phosphate dehydrogenase</fullName>
    </alternativeName>
    <alternativeName>
        <fullName evidence="12 13">NAD(P)H-dependent dihydroxyacetone-phosphate reductase</fullName>
    </alternativeName>
</protein>
<feature type="binding site" evidence="13">
    <location>
        <position position="258"/>
    </location>
    <ligand>
        <name>NADPH</name>
        <dbReference type="ChEBI" id="CHEBI:57783"/>
    </ligand>
</feature>
<reference evidence="20" key="1">
    <citation type="submission" date="2020-02" db="EMBL/GenBank/DDBJ databases">
        <authorList>
            <person name="Meier V. D."/>
        </authorList>
    </citation>
    <scope>NUCLEOTIDE SEQUENCE</scope>
    <source>
        <strain evidence="20">AVDCRST_MAG77</strain>
    </source>
</reference>
<dbReference type="InterPro" id="IPR006109">
    <property type="entry name" value="G3P_DH_NAD-dep_C"/>
</dbReference>
<evidence type="ECO:0000256" key="5">
    <source>
        <dbReference type="ARBA" id="ARBA00023027"/>
    </source>
</evidence>
<proteinExistence type="inferred from homology"/>
<dbReference type="InterPro" id="IPR011128">
    <property type="entry name" value="G3P_DH_NAD-dep_N"/>
</dbReference>
<comment type="catalytic activity">
    <reaction evidence="13">
        <text>sn-glycerol 3-phosphate + NAD(+) = dihydroxyacetone phosphate + NADH + H(+)</text>
        <dbReference type="Rhea" id="RHEA:11092"/>
        <dbReference type="ChEBI" id="CHEBI:15378"/>
        <dbReference type="ChEBI" id="CHEBI:57540"/>
        <dbReference type="ChEBI" id="CHEBI:57597"/>
        <dbReference type="ChEBI" id="CHEBI:57642"/>
        <dbReference type="ChEBI" id="CHEBI:57945"/>
        <dbReference type="EC" id="1.1.1.94"/>
    </reaction>
</comment>
<sequence length="339" mass="35643">MKQSGYTALAVVGTGSWGMVLAVHVARKGLSVTLLARTEGEARTLTEAGESPRMPGLRFPPVLTVTHEAQALRAASVVLFVVPTQSMRDNARAVTPYLAENAILVSASKGLEIESTRSMSQVIHEETAVPLERICALSGPNLAKEIAAGKPSSTVVACPDLAAAGVVQELVGSPAFRVYTHDDLTGVELAGALKNVVALGAGMCDGLEAGDNGKAALMTRGLAEMARLGKAVGAQPLTFSGLAGLGDLIATCMSPLSRNRTTGERLARGERLAAIQQDMRQVAEGVPTTRAARELARRHGVEMPIVELMNEVLFNDMPVPEAGRALMQRDPKHELEGIL</sequence>
<feature type="binding site" evidence="13">
    <location>
        <position position="17"/>
    </location>
    <ligand>
        <name>NADPH</name>
        <dbReference type="ChEBI" id="CHEBI:57783"/>
    </ligand>
</feature>
<dbReference type="Gene3D" id="3.40.50.720">
    <property type="entry name" value="NAD(P)-binding Rossmann-like Domain"/>
    <property type="match status" value="1"/>
</dbReference>
<feature type="binding site" evidence="13">
    <location>
        <position position="37"/>
    </location>
    <ligand>
        <name>NADPH</name>
        <dbReference type="ChEBI" id="CHEBI:57783"/>
    </ligand>
</feature>
<dbReference type="Gene3D" id="1.10.1040.10">
    <property type="entry name" value="N-(1-d-carboxylethyl)-l-norvaline Dehydrogenase, domain 2"/>
    <property type="match status" value="1"/>
</dbReference>
<feature type="binding site" evidence="13">
    <location>
        <position position="258"/>
    </location>
    <ligand>
        <name>sn-glycerol 3-phosphate</name>
        <dbReference type="ChEBI" id="CHEBI:57597"/>
    </ligand>
</feature>
<feature type="binding site" evidence="13">
    <location>
        <position position="284"/>
    </location>
    <ligand>
        <name>NADPH</name>
        <dbReference type="ChEBI" id="CHEBI:57783"/>
    </ligand>
</feature>
<dbReference type="UniPathway" id="UPA00940"/>
<feature type="domain" description="Glycerol-3-phosphate dehydrogenase NAD-dependent C-terminal" evidence="19">
    <location>
        <begin position="183"/>
        <end position="322"/>
    </location>
</feature>
<keyword evidence="4 13" id="KW-0560">Oxidoreductase</keyword>
<dbReference type="InterPro" id="IPR036291">
    <property type="entry name" value="NAD(P)-bd_dom_sf"/>
</dbReference>
<dbReference type="EC" id="1.1.1.94" evidence="10 13"/>
<evidence type="ECO:0000256" key="2">
    <source>
        <dbReference type="ARBA" id="ARBA00022516"/>
    </source>
</evidence>
<feature type="binding site" evidence="13">
    <location>
        <position position="259"/>
    </location>
    <ligand>
        <name>sn-glycerol 3-phosphate</name>
        <dbReference type="ChEBI" id="CHEBI:57597"/>
    </ligand>
</feature>
<evidence type="ECO:0000259" key="18">
    <source>
        <dbReference type="Pfam" id="PF01210"/>
    </source>
</evidence>
<dbReference type="PRINTS" id="PR00077">
    <property type="entry name" value="GPDHDRGNASE"/>
</dbReference>
<feature type="binding site" evidence="15">
    <location>
        <position position="109"/>
    </location>
    <ligand>
        <name>substrate</name>
    </ligand>
</feature>
<keyword evidence="13" id="KW-0547">Nucleotide-binding</keyword>
<feature type="binding site" evidence="13">
    <location>
        <position position="257"/>
    </location>
    <ligand>
        <name>sn-glycerol 3-phosphate</name>
        <dbReference type="ChEBI" id="CHEBI:57597"/>
    </ligand>
</feature>
<evidence type="ECO:0000256" key="11">
    <source>
        <dbReference type="ARBA" id="ARBA00069372"/>
    </source>
</evidence>
<evidence type="ECO:0000256" key="16">
    <source>
        <dbReference type="PIRSR" id="PIRSR000114-3"/>
    </source>
</evidence>
<keyword evidence="2 13" id="KW-0444">Lipid biosynthesis</keyword>
<keyword evidence="6 13" id="KW-0443">Lipid metabolism</keyword>
<dbReference type="GO" id="GO:0005829">
    <property type="term" value="C:cytosol"/>
    <property type="evidence" value="ECO:0007669"/>
    <property type="project" value="TreeGrafter"/>
</dbReference>
<dbReference type="GO" id="GO:0047952">
    <property type="term" value="F:glycerol-3-phosphate dehydrogenase [NAD(P)+] activity"/>
    <property type="evidence" value="ECO:0007669"/>
    <property type="project" value="UniProtKB-UniRule"/>
</dbReference>
<dbReference type="HAMAP" id="MF_00394">
    <property type="entry name" value="NAD_Glyc3P_dehydrog"/>
    <property type="match status" value="1"/>
</dbReference>
<evidence type="ECO:0000256" key="13">
    <source>
        <dbReference type="HAMAP-Rule" id="MF_00394"/>
    </source>
</evidence>
<comment type="subcellular location">
    <subcellularLocation>
        <location evidence="13">Cytoplasm</location>
    </subcellularLocation>
</comment>
<dbReference type="GO" id="GO:0046168">
    <property type="term" value="P:glycerol-3-phosphate catabolic process"/>
    <property type="evidence" value="ECO:0007669"/>
    <property type="project" value="InterPro"/>
</dbReference>
<dbReference type="NCBIfam" id="NF000942">
    <property type="entry name" value="PRK00094.1-4"/>
    <property type="match status" value="1"/>
</dbReference>
<feature type="binding site" evidence="13">
    <location>
        <position position="109"/>
    </location>
    <ligand>
        <name>NADPH</name>
        <dbReference type="ChEBI" id="CHEBI:57783"/>
    </ligand>
</feature>
<dbReference type="AlphaFoldDB" id="A0A6J4HYQ3"/>
<feature type="binding site" evidence="16">
    <location>
        <position position="258"/>
    </location>
    <ligand>
        <name>NAD(+)</name>
        <dbReference type="ChEBI" id="CHEBI:57540"/>
    </ligand>
</feature>
<feature type="binding site" evidence="13">
    <location>
        <position position="109"/>
    </location>
    <ligand>
        <name>sn-glycerol 3-phosphate</name>
        <dbReference type="ChEBI" id="CHEBI:57597"/>
    </ligand>
</feature>
<keyword evidence="13" id="KW-0963">Cytoplasm</keyword>
<dbReference type="InterPro" id="IPR008927">
    <property type="entry name" value="6-PGluconate_DH-like_C_sf"/>
</dbReference>
<comment type="catalytic activity">
    <reaction evidence="9">
        <text>sn-glycerol 3-phosphate + NADP(+) = dihydroxyacetone phosphate + NADPH + H(+)</text>
        <dbReference type="Rhea" id="RHEA:11096"/>
        <dbReference type="ChEBI" id="CHEBI:15378"/>
        <dbReference type="ChEBI" id="CHEBI:57597"/>
        <dbReference type="ChEBI" id="CHEBI:57642"/>
        <dbReference type="ChEBI" id="CHEBI:57783"/>
        <dbReference type="ChEBI" id="CHEBI:58349"/>
        <dbReference type="EC" id="1.1.1.94"/>
    </reaction>
    <physiologicalReaction direction="right-to-left" evidence="9">
        <dbReference type="Rhea" id="RHEA:11098"/>
    </physiologicalReaction>
</comment>
<keyword evidence="3 13" id="KW-0521">NADP</keyword>
<comment type="similarity">
    <text evidence="1 13 17">Belongs to the NAD-dependent glycerol-3-phosphate dehydrogenase family.</text>
</comment>
<evidence type="ECO:0000256" key="7">
    <source>
        <dbReference type="ARBA" id="ARBA00023209"/>
    </source>
</evidence>
<dbReference type="GO" id="GO:0008654">
    <property type="term" value="P:phospholipid biosynthetic process"/>
    <property type="evidence" value="ECO:0007669"/>
    <property type="project" value="UniProtKB-KW"/>
</dbReference>
<dbReference type="PANTHER" id="PTHR11728">
    <property type="entry name" value="GLYCEROL-3-PHOSPHATE DEHYDROGENASE"/>
    <property type="match status" value="1"/>
</dbReference>
<organism evidence="20">
    <name type="scientific">uncultured Chloroflexota bacterium</name>
    <dbReference type="NCBI Taxonomy" id="166587"/>
    <lineage>
        <taxon>Bacteria</taxon>
        <taxon>Bacillati</taxon>
        <taxon>Chloroflexota</taxon>
        <taxon>environmental samples</taxon>
    </lineage>
</organism>
<evidence type="ECO:0000256" key="17">
    <source>
        <dbReference type="RuleBase" id="RU000437"/>
    </source>
</evidence>
<dbReference type="PROSITE" id="PS00957">
    <property type="entry name" value="NAD_G3PDH"/>
    <property type="match status" value="1"/>
</dbReference>
<comment type="pathway">
    <text evidence="13">Membrane lipid metabolism; glycerophospholipid metabolism.</text>
</comment>
<accession>A0A6J4HYQ3</accession>
<dbReference type="EMBL" id="CADCTC010000084">
    <property type="protein sequence ID" value="CAA9237628.1"/>
    <property type="molecule type" value="Genomic_DNA"/>
</dbReference>
<feature type="binding site" evidence="13">
    <location>
        <position position="143"/>
    </location>
    <ligand>
        <name>NADPH</name>
        <dbReference type="ChEBI" id="CHEBI:57783"/>
    </ligand>
</feature>
<dbReference type="PANTHER" id="PTHR11728:SF1">
    <property type="entry name" value="GLYCEROL-3-PHOSPHATE DEHYDROGENASE [NAD(+)] 2, CHLOROPLASTIC"/>
    <property type="match status" value="1"/>
</dbReference>
<dbReference type="SUPFAM" id="SSF51735">
    <property type="entry name" value="NAD(P)-binding Rossmann-fold domains"/>
    <property type="match status" value="1"/>
</dbReference>
<name>A0A6J4HYQ3_9CHLR</name>
<feature type="binding site" evidence="15">
    <location>
        <begin position="258"/>
        <end position="259"/>
    </location>
    <ligand>
        <name>substrate</name>
    </ligand>
</feature>
<feature type="binding site" evidence="13">
    <location>
        <position position="194"/>
    </location>
    <ligand>
        <name>sn-glycerol 3-phosphate</name>
        <dbReference type="ChEBI" id="CHEBI:57597"/>
    </ligand>
</feature>
<evidence type="ECO:0000313" key="20">
    <source>
        <dbReference type="EMBL" id="CAA9237628.1"/>
    </source>
</evidence>
<dbReference type="Pfam" id="PF01210">
    <property type="entry name" value="NAD_Gly3P_dh_N"/>
    <property type="match status" value="1"/>
</dbReference>
<evidence type="ECO:0000256" key="6">
    <source>
        <dbReference type="ARBA" id="ARBA00023098"/>
    </source>
</evidence>
<dbReference type="Pfam" id="PF07479">
    <property type="entry name" value="NAD_Gly3P_dh_C"/>
    <property type="match status" value="1"/>
</dbReference>
<evidence type="ECO:0000256" key="15">
    <source>
        <dbReference type="PIRSR" id="PIRSR000114-2"/>
    </source>
</evidence>
<keyword evidence="5 13" id="KW-0520">NAD</keyword>
<evidence type="ECO:0000256" key="3">
    <source>
        <dbReference type="ARBA" id="ARBA00022857"/>
    </source>
</evidence>
<gene>
    <name evidence="13" type="primary">gpsA</name>
    <name evidence="20" type="ORF">AVDCRST_MAG77-1341</name>
</gene>
<dbReference type="GO" id="GO:0046167">
    <property type="term" value="P:glycerol-3-phosphate biosynthetic process"/>
    <property type="evidence" value="ECO:0007669"/>
    <property type="project" value="UniProtKB-UniRule"/>
</dbReference>
<dbReference type="GO" id="GO:0006650">
    <property type="term" value="P:glycerophospholipid metabolic process"/>
    <property type="evidence" value="ECO:0007669"/>
    <property type="project" value="UniProtKB-UniRule"/>
</dbReference>
<dbReference type="GO" id="GO:0051287">
    <property type="term" value="F:NAD binding"/>
    <property type="evidence" value="ECO:0007669"/>
    <property type="project" value="InterPro"/>
</dbReference>
<comment type="caution">
    <text evidence="13">Lacks conserved residue(s) required for the propagation of feature annotation.</text>
</comment>
<dbReference type="NCBIfam" id="NF000940">
    <property type="entry name" value="PRK00094.1-2"/>
    <property type="match status" value="1"/>
</dbReference>
<keyword evidence="8 13" id="KW-1208">Phospholipid metabolism</keyword>
<dbReference type="FunFam" id="3.40.50.720:FF:000019">
    <property type="entry name" value="Glycerol-3-phosphate dehydrogenase [NAD(P)+]"/>
    <property type="match status" value="1"/>
</dbReference>